<dbReference type="AlphaFoldDB" id="A0A915HEY3"/>
<evidence type="ECO:0000313" key="1">
    <source>
        <dbReference type="Proteomes" id="UP000887565"/>
    </source>
</evidence>
<proteinExistence type="predicted"/>
<protein>
    <submittedName>
        <fullName evidence="2">Uncharacterized protein</fullName>
    </submittedName>
</protein>
<evidence type="ECO:0000313" key="2">
    <source>
        <dbReference type="WBParaSite" id="nRc.2.0.1.t00239-RA"/>
    </source>
</evidence>
<sequence length="67" mass="7593">MHLFIIAKLLLWKNVLLLSALIRLVLLAGRFDFRGDLERSTGDFAHYNYFVLLFSRGVVLRLSAGAA</sequence>
<organism evidence="1 2">
    <name type="scientific">Romanomermis culicivorax</name>
    <name type="common">Nematode worm</name>
    <dbReference type="NCBI Taxonomy" id="13658"/>
    <lineage>
        <taxon>Eukaryota</taxon>
        <taxon>Metazoa</taxon>
        <taxon>Ecdysozoa</taxon>
        <taxon>Nematoda</taxon>
        <taxon>Enoplea</taxon>
        <taxon>Dorylaimia</taxon>
        <taxon>Mermithida</taxon>
        <taxon>Mermithoidea</taxon>
        <taxon>Mermithidae</taxon>
        <taxon>Romanomermis</taxon>
    </lineage>
</organism>
<reference evidence="2" key="1">
    <citation type="submission" date="2022-11" db="UniProtKB">
        <authorList>
            <consortium name="WormBaseParasite"/>
        </authorList>
    </citation>
    <scope>IDENTIFICATION</scope>
</reference>
<accession>A0A915HEY3</accession>
<dbReference type="WBParaSite" id="nRc.2.0.1.t00239-RA">
    <property type="protein sequence ID" value="nRc.2.0.1.t00239-RA"/>
    <property type="gene ID" value="nRc.2.0.1.g00239"/>
</dbReference>
<name>A0A915HEY3_ROMCU</name>
<keyword evidence="1" id="KW-1185">Reference proteome</keyword>
<dbReference type="Proteomes" id="UP000887565">
    <property type="component" value="Unplaced"/>
</dbReference>